<dbReference type="Gene3D" id="6.10.10.10">
    <property type="entry name" value="Flagellar export chaperone, C-terminal domain"/>
    <property type="match status" value="1"/>
</dbReference>
<dbReference type="RefSeq" id="WP_011330944.1">
    <property type="nucleotide sequence ID" value="NC_007484.1"/>
</dbReference>
<evidence type="ECO:0000256" key="4">
    <source>
        <dbReference type="RuleBase" id="RU362073"/>
    </source>
</evidence>
<evidence type="ECO:0000313" key="8">
    <source>
        <dbReference type="Proteomes" id="UP000006838"/>
    </source>
</evidence>
<proteinExistence type="inferred from homology"/>
<evidence type="ECO:0000259" key="5">
    <source>
        <dbReference type="Pfam" id="PF00669"/>
    </source>
</evidence>
<dbReference type="InterPro" id="IPR001029">
    <property type="entry name" value="Flagellin_N"/>
</dbReference>
<sequence>MAQTINTNIASLNAQRNLNSSQGALQTSLERLSSGFRINNAKDDAAGLAITERMTSQIRGLAQATRNANDAISVTQTAEGGLKESSNILQRMRELAVQSANDTNSDSDRANLQKEVSQLQSELNRLADSTTFNGKNLLDGSFTGQKFQIGANANESIGFSINSARATTLGEQLGKSITNVGAGLAVAADTSGGNTVAAQNITVNGSTGSKMVALTGNESAKAIADLVNEQSGSTGVTASAQTSVTLDNVAADGTVSFTLQSSGGGSAAAISAGVTTTDLTNLADAVNAQSAETGVTATLSENRDAITLENAEGEDILVSDADNTGVAAAAAAFDTGGQSLIKTDGATGTANDSIVVGGQVSFQSDKSFTTTSDTGNTVVGAGGVTSALSSVAQIDLSSQDGSNSALSVIDKALGSIATQRADLGALQNRFESTISNLQNVSENTSAARSRIRDADFASETAEMTRNQILQQAGTAMLAQANSLPQGVLSLLR</sequence>
<evidence type="ECO:0000256" key="3">
    <source>
        <dbReference type="ARBA" id="ARBA00023143"/>
    </source>
</evidence>
<name>Q3J8M1_NITOC</name>
<comment type="similarity">
    <text evidence="1 4">Belongs to the bacterial flagellin family.</text>
</comment>
<protein>
    <recommendedName>
        <fullName evidence="4">Flagellin</fullName>
    </recommendedName>
</protein>
<keyword evidence="7" id="KW-0966">Cell projection</keyword>
<evidence type="ECO:0000256" key="2">
    <source>
        <dbReference type="ARBA" id="ARBA00022525"/>
    </source>
</evidence>
<dbReference type="eggNOG" id="COG1344">
    <property type="taxonomic scope" value="Bacteria"/>
</dbReference>
<dbReference type="FunCoup" id="Q3J8M1">
    <property type="interactions" value="105"/>
</dbReference>
<keyword evidence="8" id="KW-1185">Reference proteome</keyword>
<dbReference type="Gene3D" id="2.30.220.10">
    <property type="entry name" value="f41 fragment of flagellin, C-terminal domain"/>
    <property type="match status" value="1"/>
</dbReference>
<dbReference type="GO" id="GO:0005198">
    <property type="term" value="F:structural molecule activity"/>
    <property type="evidence" value="ECO:0007669"/>
    <property type="project" value="UniProtKB-UniRule"/>
</dbReference>
<dbReference type="GO" id="GO:0009288">
    <property type="term" value="C:bacterial-type flagellum"/>
    <property type="evidence" value="ECO:0007669"/>
    <property type="project" value="UniProtKB-SubCell"/>
</dbReference>
<dbReference type="EMBL" id="CP000127">
    <property type="protein sequence ID" value="ABA58825.1"/>
    <property type="molecule type" value="Genomic_DNA"/>
</dbReference>
<dbReference type="GO" id="GO:0005576">
    <property type="term" value="C:extracellular region"/>
    <property type="evidence" value="ECO:0007669"/>
    <property type="project" value="UniProtKB-SubCell"/>
</dbReference>
<dbReference type="SUPFAM" id="SSF64518">
    <property type="entry name" value="Phase 1 flagellin"/>
    <property type="match status" value="1"/>
</dbReference>
<dbReference type="AlphaFoldDB" id="Q3J8M1"/>
<evidence type="ECO:0000259" key="6">
    <source>
        <dbReference type="Pfam" id="PF00700"/>
    </source>
</evidence>
<dbReference type="KEGG" id="noc:Noc_2367"/>
<comment type="function">
    <text evidence="4">Flagellin is the subunit protein which polymerizes to form the filaments of bacterial flagella.</text>
</comment>
<dbReference type="InterPro" id="IPR001492">
    <property type="entry name" value="Flagellin"/>
</dbReference>
<dbReference type="Gene3D" id="1.20.1330.10">
    <property type="entry name" value="f41 fragment of flagellin, N-terminal domain"/>
    <property type="match status" value="1"/>
</dbReference>
<feature type="domain" description="Flagellin N-terminal" evidence="5">
    <location>
        <begin position="5"/>
        <end position="143"/>
    </location>
</feature>
<keyword evidence="7" id="KW-0282">Flagellum</keyword>
<evidence type="ECO:0000256" key="1">
    <source>
        <dbReference type="ARBA" id="ARBA00005709"/>
    </source>
</evidence>
<organism evidence="7 8">
    <name type="scientific">Nitrosococcus oceani (strain ATCC 19707 / BCRC 17464 / JCM 30415 / NCIMB 11848 / C-107)</name>
    <dbReference type="NCBI Taxonomy" id="323261"/>
    <lineage>
        <taxon>Bacteria</taxon>
        <taxon>Pseudomonadati</taxon>
        <taxon>Pseudomonadota</taxon>
        <taxon>Gammaproteobacteria</taxon>
        <taxon>Chromatiales</taxon>
        <taxon>Chromatiaceae</taxon>
        <taxon>Nitrosococcus</taxon>
    </lineage>
</organism>
<dbReference type="InParanoid" id="Q3J8M1"/>
<dbReference type="HOGENOM" id="CLU_011142_7_1_6"/>
<dbReference type="Proteomes" id="UP000006838">
    <property type="component" value="Chromosome"/>
</dbReference>
<dbReference type="Pfam" id="PF00669">
    <property type="entry name" value="Flagellin_N"/>
    <property type="match status" value="1"/>
</dbReference>
<reference evidence="8" key="1">
    <citation type="journal article" date="2006" name="Appl. Environ. Microbiol.">
        <title>Complete genome sequence of the marine, chemolithoautotrophic, ammonia-oxidizing bacterium Nitrosococcus oceani ATCC 19707.</title>
        <authorList>
            <person name="Klotz M.G."/>
            <person name="Arp D.J."/>
            <person name="Chain P.S.G."/>
            <person name="El-Sheikh A.F."/>
            <person name="Hauser L.J."/>
            <person name="Hommes N.G."/>
            <person name="Larimer F.W."/>
            <person name="Malfatti S.A."/>
            <person name="Norton J.M."/>
            <person name="Poret-Peterson A.T."/>
            <person name="Vergez L.M."/>
            <person name="Ward B.B."/>
        </authorList>
    </citation>
    <scope>NUCLEOTIDE SEQUENCE [LARGE SCALE GENOMIC DNA]</scope>
    <source>
        <strain evidence="8">ATCC 19707 / BCRC 17464 / NCIMB 11848 / C-107</strain>
    </source>
</reference>
<evidence type="ECO:0000313" key="7">
    <source>
        <dbReference type="EMBL" id="ABA58825.1"/>
    </source>
</evidence>
<dbReference type="PANTHER" id="PTHR42792:SF2">
    <property type="entry name" value="FLAGELLIN"/>
    <property type="match status" value="1"/>
</dbReference>
<keyword evidence="2 4" id="KW-0964">Secreted</keyword>
<dbReference type="Pfam" id="PF00700">
    <property type="entry name" value="Flagellin_C"/>
    <property type="match status" value="1"/>
</dbReference>
<dbReference type="STRING" id="323261.Noc_2367"/>
<dbReference type="PANTHER" id="PTHR42792">
    <property type="entry name" value="FLAGELLIN"/>
    <property type="match status" value="1"/>
</dbReference>
<accession>Q3J8M1</accession>
<keyword evidence="3 4" id="KW-0975">Bacterial flagellum</keyword>
<comment type="subcellular location">
    <subcellularLocation>
        <location evidence="4">Secreted</location>
    </subcellularLocation>
    <subcellularLocation>
        <location evidence="4">Bacterial flagellum</location>
    </subcellularLocation>
</comment>
<dbReference type="InterPro" id="IPR042187">
    <property type="entry name" value="Flagellin_C_sub2"/>
</dbReference>
<keyword evidence="7" id="KW-0969">Cilium</keyword>
<feature type="domain" description="Flagellin C-terminal" evidence="6">
    <location>
        <begin position="407"/>
        <end position="491"/>
    </location>
</feature>
<dbReference type="Gene3D" id="2.170.280.10">
    <property type="entry name" value="f41 fragment of flagellin, middle domain"/>
    <property type="match status" value="1"/>
</dbReference>
<dbReference type="InterPro" id="IPR046358">
    <property type="entry name" value="Flagellin_C"/>
</dbReference>
<dbReference type="PRINTS" id="PR00207">
    <property type="entry name" value="FLAGELLIN"/>
</dbReference>
<gene>
    <name evidence="7" type="ordered locus">Noc_2367</name>
</gene>